<dbReference type="EC" id="3.6.-.-" evidence="9"/>
<accession>H5S8N3</accession>
<evidence type="ECO:0000259" key="13">
    <source>
        <dbReference type="Pfam" id="PF12631"/>
    </source>
</evidence>
<feature type="binding site" evidence="9">
    <location>
        <position position="87"/>
    </location>
    <ligand>
        <name>(6S)-5-formyl-5,6,7,8-tetrahydrofolate</name>
        <dbReference type="ChEBI" id="CHEBI:57457"/>
    </ligand>
</feature>
<keyword evidence="6 9" id="KW-0460">Magnesium</keyword>
<feature type="binding site" evidence="9">
    <location>
        <begin position="232"/>
        <end position="237"/>
    </location>
    <ligand>
        <name>GTP</name>
        <dbReference type="ChEBI" id="CHEBI:37565"/>
    </ligand>
</feature>
<comment type="subcellular location">
    <subcellularLocation>
        <location evidence="9">Cytoplasm</location>
    </subcellularLocation>
</comment>
<keyword evidence="5 9" id="KW-0378">Hydrolase</keyword>
<keyword evidence="3 9" id="KW-0479">Metal-binding</keyword>
<evidence type="ECO:0000256" key="2">
    <source>
        <dbReference type="ARBA" id="ARBA00022694"/>
    </source>
</evidence>
<dbReference type="SUPFAM" id="SSF52540">
    <property type="entry name" value="P-loop containing nucleoside triphosphate hydrolases"/>
    <property type="match status" value="1"/>
</dbReference>
<dbReference type="AlphaFoldDB" id="H5S8N3"/>
<reference evidence="14" key="2">
    <citation type="journal article" date="2012" name="PLoS ONE">
        <title>A Deeply Branching Thermophilic Bacterium with an Ancient Acetyl-CoA Pathway Dominates a Subsurface Ecosystem.</title>
        <authorList>
            <person name="Takami H."/>
            <person name="Noguchi H."/>
            <person name="Takaki Y."/>
            <person name="Uchiyama I."/>
            <person name="Toyoda A."/>
            <person name="Nishi S."/>
            <person name="Chee G.-J."/>
            <person name="Arai W."/>
            <person name="Nunoura T."/>
            <person name="Itoh T."/>
            <person name="Hattori M."/>
            <person name="Takai K."/>
        </authorList>
    </citation>
    <scope>NUCLEOTIDE SEQUENCE</scope>
</reference>
<proteinExistence type="inferred from homology"/>
<comment type="caution">
    <text evidence="9">Lacks conserved residue(s) required for the propagation of feature annotation.</text>
</comment>
<evidence type="ECO:0000256" key="1">
    <source>
        <dbReference type="ARBA" id="ARBA00011043"/>
    </source>
</evidence>
<name>H5S8N3_9BACT</name>
<dbReference type="EMBL" id="AP011630">
    <property type="protein sequence ID" value="BAL52519.1"/>
    <property type="molecule type" value="Genomic_DNA"/>
</dbReference>
<feature type="domain" description="G" evidence="11">
    <location>
        <begin position="224"/>
        <end position="324"/>
    </location>
</feature>
<dbReference type="HAMAP" id="MF_00379">
    <property type="entry name" value="GTPase_MnmE"/>
    <property type="match status" value="1"/>
</dbReference>
<dbReference type="Pfam" id="PF01926">
    <property type="entry name" value="MMR_HSR1"/>
    <property type="match status" value="1"/>
</dbReference>
<evidence type="ECO:0000256" key="3">
    <source>
        <dbReference type="ARBA" id="ARBA00022723"/>
    </source>
</evidence>
<dbReference type="FunFam" id="3.30.1360.120:FF:000003">
    <property type="entry name" value="tRNA modification GTPase MnmE"/>
    <property type="match status" value="1"/>
</dbReference>
<comment type="similarity">
    <text evidence="1 9 10">Belongs to the TRAFAC class TrmE-Era-EngA-EngB-Septin-like GTPase superfamily. TrmE GTPase family.</text>
</comment>
<dbReference type="NCBIfam" id="TIGR00231">
    <property type="entry name" value="small_GTP"/>
    <property type="match status" value="1"/>
</dbReference>
<evidence type="ECO:0000256" key="4">
    <source>
        <dbReference type="ARBA" id="ARBA00022741"/>
    </source>
</evidence>
<dbReference type="Gene3D" id="3.30.1360.120">
    <property type="entry name" value="Probable tRNA modification gtpase trme, domain 1"/>
    <property type="match status" value="1"/>
</dbReference>
<evidence type="ECO:0000259" key="12">
    <source>
        <dbReference type="Pfam" id="PF10396"/>
    </source>
</evidence>
<dbReference type="InterPro" id="IPR006073">
    <property type="entry name" value="GTP-bd"/>
</dbReference>
<dbReference type="Gene3D" id="3.40.50.300">
    <property type="entry name" value="P-loop containing nucleotide triphosphate hydrolases"/>
    <property type="match status" value="1"/>
</dbReference>
<evidence type="ECO:0000256" key="8">
    <source>
        <dbReference type="ARBA" id="ARBA00023134"/>
    </source>
</evidence>
<feature type="domain" description="GTP-binding protein TrmE N-terminal" evidence="12">
    <location>
        <begin position="8"/>
        <end position="126"/>
    </location>
</feature>
<keyword evidence="7 9" id="KW-0630">Potassium</keyword>
<dbReference type="CDD" id="cd14858">
    <property type="entry name" value="TrmE_N"/>
    <property type="match status" value="1"/>
</dbReference>
<dbReference type="InterPro" id="IPR018948">
    <property type="entry name" value="GTP-bd_TrmE_N"/>
</dbReference>
<keyword evidence="9" id="KW-0963">Cytoplasm</keyword>
<reference evidence="14" key="1">
    <citation type="journal article" date="2005" name="Environ. Microbiol.">
        <title>Genetic and functional properties of uncultivated thermophilic crenarchaeotes from a subsurface gold mine as revealed by analysis of genome fragments.</title>
        <authorList>
            <person name="Nunoura T."/>
            <person name="Hirayama H."/>
            <person name="Takami H."/>
            <person name="Oida H."/>
            <person name="Nishi S."/>
            <person name="Shimamura S."/>
            <person name="Suzuki Y."/>
            <person name="Inagaki F."/>
            <person name="Takai K."/>
            <person name="Nealson K.H."/>
            <person name="Horikoshi K."/>
        </authorList>
    </citation>
    <scope>NUCLEOTIDE SEQUENCE</scope>
</reference>
<dbReference type="GO" id="GO:0030488">
    <property type="term" value="P:tRNA methylation"/>
    <property type="evidence" value="ECO:0007669"/>
    <property type="project" value="TreeGrafter"/>
</dbReference>
<feature type="binding site" evidence="9">
    <location>
        <position position="25"/>
    </location>
    <ligand>
        <name>(6S)-5-formyl-5,6,7,8-tetrahydrofolate</name>
        <dbReference type="ChEBI" id="CHEBI:57457"/>
    </ligand>
</feature>
<evidence type="ECO:0000256" key="9">
    <source>
        <dbReference type="HAMAP-Rule" id="MF_00379"/>
    </source>
</evidence>
<keyword evidence="4 9" id="KW-0547">Nucleotide-binding</keyword>
<dbReference type="InterPro" id="IPR027266">
    <property type="entry name" value="TrmE/GcvT-like"/>
</dbReference>
<dbReference type="PANTHER" id="PTHR42714">
    <property type="entry name" value="TRNA MODIFICATION GTPASE GTPBP3"/>
    <property type="match status" value="1"/>
</dbReference>
<dbReference type="CDD" id="cd04164">
    <property type="entry name" value="trmE"/>
    <property type="match status" value="1"/>
</dbReference>
<comment type="subunit">
    <text evidence="9">Homodimer. Heterotetramer of two MnmE and two MnmG subunits.</text>
</comment>
<evidence type="ECO:0000256" key="5">
    <source>
        <dbReference type="ARBA" id="ARBA00022801"/>
    </source>
</evidence>
<keyword evidence="2 9" id="KW-0819">tRNA processing</keyword>
<dbReference type="NCBIfam" id="TIGR00450">
    <property type="entry name" value="mnmE_trmE_thdF"/>
    <property type="match status" value="1"/>
</dbReference>
<feature type="binding site" evidence="9">
    <location>
        <begin position="359"/>
        <end position="361"/>
    </location>
    <ligand>
        <name>GTP</name>
        <dbReference type="ChEBI" id="CHEBI:37565"/>
    </ligand>
</feature>
<evidence type="ECO:0000259" key="11">
    <source>
        <dbReference type="Pfam" id="PF01926"/>
    </source>
</evidence>
<gene>
    <name evidence="9" type="primary">mnmE</name>
    <name evidence="9" type="synonym">trmE</name>
    <name evidence="14" type="ORF">HGMM_F01E03C20</name>
</gene>
<dbReference type="GO" id="GO:0005829">
    <property type="term" value="C:cytosol"/>
    <property type="evidence" value="ECO:0007669"/>
    <property type="project" value="TreeGrafter"/>
</dbReference>
<evidence type="ECO:0000256" key="10">
    <source>
        <dbReference type="RuleBase" id="RU003313"/>
    </source>
</evidence>
<dbReference type="Gene3D" id="1.20.120.430">
    <property type="entry name" value="tRNA modification GTPase MnmE domain 2"/>
    <property type="match status" value="1"/>
</dbReference>
<dbReference type="GO" id="GO:0003924">
    <property type="term" value="F:GTPase activity"/>
    <property type="evidence" value="ECO:0007669"/>
    <property type="project" value="UniProtKB-UniRule"/>
</dbReference>
<dbReference type="Pfam" id="PF10396">
    <property type="entry name" value="TrmE_N"/>
    <property type="match status" value="1"/>
</dbReference>
<feature type="binding site" evidence="9">
    <location>
        <position position="455"/>
    </location>
    <ligand>
        <name>(6S)-5-formyl-5,6,7,8-tetrahydrofolate</name>
        <dbReference type="ChEBI" id="CHEBI:57457"/>
    </ligand>
</feature>
<sequence length="455" mass="49559">MSTLSTETICALSTPPGIGGLAVVRVSGPEAISIVDACFRGKRPLGEVASHTIHYGQFLRADGSVADYVTAAVFRAPRSYTGEDVVEITCHGGTVMYRLILESLIARGARLAEPGEFTRRAFLNGRLDLVQVESVAEIIHSQSLAAQELALKQLGGSFTAWIRQIRDELSNVASLVELELDFAQEDVEFAERRELAERIDGMLVECRRFIRSYSGAQILRYGLRVGIVGFPNAGKSSLFNALLGRQRAIVSPQPGTTRDYIEETLPVGRSLVRLFDTAGLRTSSDAIEVEGIALARSVIEQCHVLVVVNDVSIGVEHSEGLVTSLREEVPGAVHLLVHNKCDLLEAIPSQGTEDELFISARTGQGIEQLIERLGKIIEESTAELELALVNERQRDSLLRVEAALLSAQRALAEGLPGECIALDLRTAAQELSTLLGEQWTNDLLDRIFSQFCIGK</sequence>
<dbReference type="GO" id="GO:0046872">
    <property type="term" value="F:metal ion binding"/>
    <property type="evidence" value="ECO:0007669"/>
    <property type="project" value="UniProtKB-KW"/>
</dbReference>
<feature type="binding site" evidence="9">
    <location>
        <begin position="276"/>
        <end position="279"/>
    </location>
    <ligand>
        <name>GTP</name>
        <dbReference type="ChEBI" id="CHEBI:37565"/>
    </ligand>
</feature>
<dbReference type="InterPro" id="IPR005225">
    <property type="entry name" value="Small_GTP-bd"/>
</dbReference>
<evidence type="ECO:0000256" key="6">
    <source>
        <dbReference type="ARBA" id="ARBA00022842"/>
    </source>
</evidence>
<organism evidence="14">
    <name type="scientific">uncultured Bacteroidota bacterium</name>
    <dbReference type="NCBI Taxonomy" id="152509"/>
    <lineage>
        <taxon>Bacteria</taxon>
        <taxon>Pseudomonadati</taxon>
        <taxon>Bacteroidota</taxon>
        <taxon>environmental samples</taxon>
    </lineage>
</organism>
<dbReference type="InterPro" id="IPR027368">
    <property type="entry name" value="MnmE_dom2"/>
</dbReference>
<protein>
    <recommendedName>
        <fullName evidence="9">tRNA modification GTPase MnmE</fullName>
        <ecNumber evidence="9">3.6.-.-</ecNumber>
    </recommendedName>
</protein>
<dbReference type="PANTHER" id="PTHR42714:SF2">
    <property type="entry name" value="TRNA MODIFICATION GTPASE GTPBP3, MITOCHONDRIAL"/>
    <property type="match status" value="1"/>
</dbReference>
<dbReference type="GO" id="GO:0002098">
    <property type="term" value="P:tRNA wobble uridine modification"/>
    <property type="evidence" value="ECO:0007669"/>
    <property type="project" value="TreeGrafter"/>
</dbReference>
<feature type="binding site" evidence="9">
    <location>
        <position position="257"/>
    </location>
    <ligand>
        <name>Mg(2+)</name>
        <dbReference type="ChEBI" id="CHEBI:18420"/>
    </ligand>
</feature>
<evidence type="ECO:0000313" key="14">
    <source>
        <dbReference type="EMBL" id="BAL52519.1"/>
    </source>
</evidence>
<feature type="binding site" evidence="9">
    <location>
        <position position="236"/>
    </location>
    <ligand>
        <name>Mg(2+)</name>
        <dbReference type="ChEBI" id="CHEBI:18420"/>
    </ligand>
</feature>
<feature type="binding site" evidence="9">
    <location>
        <position position="126"/>
    </location>
    <ligand>
        <name>(6S)-5-formyl-5,6,7,8-tetrahydrofolate</name>
        <dbReference type="ChEBI" id="CHEBI:57457"/>
    </ligand>
</feature>
<dbReference type="InterPro" id="IPR027417">
    <property type="entry name" value="P-loop_NTPase"/>
</dbReference>
<dbReference type="InterPro" id="IPR025867">
    <property type="entry name" value="MnmE_helical"/>
</dbReference>
<comment type="function">
    <text evidence="9">Exhibits a very high intrinsic GTPase hydrolysis rate. Involved in the addition of a carboxymethylaminomethyl (cmnm) group at the wobble position (U34) of certain tRNAs, forming tRNA-cmnm(5)s(2)U34.</text>
</comment>
<dbReference type="GO" id="GO:0042802">
    <property type="term" value="F:identical protein binding"/>
    <property type="evidence" value="ECO:0007669"/>
    <property type="project" value="UniProtKB-ARBA"/>
</dbReference>
<dbReference type="Pfam" id="PF12631">
    <property type="entry name" value="MnmE_helical"/>
    <property type="match status" value="1"/>
</dbReference>
<dbReference type="GO" id="GO:0005525">
    <property type="term" value="F:GTP binding"/>
    <property type="evidence" value="ECO:0007669"/>
    <property type="project" value="UniProtKB-UniRule"/>
</dbReference>
<dbReference type="InterPro" id="IPR031168">
    <property type="entry name" value="G_TrmE"/>
</dbReference>
<feature type="domain" description="MnmE helical" evidence="13">
    <location>
        <begin position="129"/>
        <end position="452"/>
    </location>
</feature>
<dbReference type="InterPro" id="IPR004520">
    <property type="entry name" value="GTPase_MnmE"/>
</dbReference>
<comment type="cofactor">
    <cofactor evidence="9">
        <name>K(+)</name>
        <dbReference type="ChEBI" id="CHEBI:29103"/>
    </cofactor>
    <text evidence="9">Binds 1 potassium ion per subunit.</text>
</comment>
<keyword evidence="8 9" id="KW-0342">GTP-binding</keyword>
<feature type="binding site" evidence="9">
    <location>
        <begin position="251"/>
        <end position="257"/>
    </location>
    <ligand>
        <name>GTP</name>
        <dbReference type="ChEBI" id="CHEBI:37565"/>
    </ligand>
</feature>
<evidence type="ECO:0000256" key="7">
    <source>
        <dbReference type="ARBA" id="ARBA00022958"/>
    </source>
</evidence>